<evidence type="ECO:0000313" key="1">
    <source>
        <dbReference type="EMBL" id="CAK9222552.1"/>
    </source>
</evidence>
<accession>A0ABP0UI68</accession>
<protein>
    <submittedName>
        <fullName evidence="1">Uncharacterized protein</fullName>
    </submittedName>
</protein>
<dbReference type="EMBL" id="OZ019896">
    <property type="protein sequence ID" value="CAK9222552.1"/>
    <property type="molecule type" value="Genomic_DNA"/>
</dbReference>
<gene>
    <name evidence="1" type="ORF">CSSPTR1EN2_LOCUS16171</name>
</gene>
<keyword evidence="2" id="KW-1185">Reference proteome</keyword>
<name>A0ABP0UI68_9BRYO</name>
<proteinExistence type="predicted"/>
<organism evidence="1 2">
    <name type="scientific">Sphagnum troendelagicum</name>
    <dbReference type="NCBI Taxonomy" id="128251"/>
    <lineage>
        <taxon>Eukaryota</taxon>
        <taxon>Viridiplantae</taxon>
        <taxon>Streptophyta</taxon>
        <taxon>Embryophyta</taxon>
        <taxon>Bryophyta</taxon>
        <taxon>Sphagnophytina</taxon>
        <taxon>Sphagnopsida</taxon>
        <taxon>Sphagnales</taxon>
        <taxon>Sphagnaceae</taxon>
        <taxon>Sphagnum</taxon>
    </lineage>
</organism>
<reference evidence="1" key="1">
    <citation type="submission" date="2024-02" db="EMBL/GenBank/DDBJ databases">
        <authorList>
            <consortium name="ELIXIR-Norway"/>
            <consortium name="Elixir Norway"/>
        </authorList>
    </citation>
    <scope>NUCLEOTIDE SEQUENCE</scope>
</reference>
<sequence>MEQPNTIHFFRTRPDDLAMEQVHQYAQRIPCEYKRKRSVESPPNEGYRRLLYLDRPDDNLAIHLRLQELADRLERSESEIRWLKDKADLQEEFDAIVQGSTPLFAIHDVVRILIEACDKQAKDCIQKQTKDGIQRYPNLTKAFQSKTKRQPDGPYRWLVEQLKIESKHNTRFGTTGEAAKCVEDVHGKLVPGAQLTSDVDSMVSFLDLYKNAKEERDRAGHPCSHPLGDVSRTLTFVKKRMKDGKLPEPYKSTSGQKLLEAAITHLDNLQNKKSQLEVAGPSG</sequence>
<evidence type="ECO:0000313" key="2">
    <source>
        <dbReference type="Proteomes" id="UP001497512"/>
    </source>
</evidence>
<dbReference type="Proteomes" id="UP001497512">
    <property type="component" value="Chromosome 4"/>
</dbReference>